<dbReference type="InterPro" id="IPR027417">
    <property type="entry name" value="P-loop_NTPase"/>
</dbReference>
<protein>
    <recommendedName>
        <fullName evidence="3">G domain-containing protein</fullName>
    </recommendedName>
</protein>
<dbReference type="Gene3D" id="3.40.50.300">
    <property type="entry name" value="P-loop containing nucleotide triphosphate hydrolases"/>
    <property type="match status" value="1"/>
</dbReference>
<evidence type="ECO:0000256" key="2">
    <source>
        <dbReference type="SAM" id="Phobius"/>
    </source>
</evidence>
<comment type="caution">
    <text evidence="4">The sequence shown here is derived from an EMBL/GenBank/DDBJ whole genome shotgun (WGS) entry which is preliminary data.</text>
</comment>
<evidence type="ECO:0000259" key="3">
    <source>
        <dbReference type="Pfam" id="PF01926"/>
    </source>
</evidence>
<dbReference type="GO" id="GO:0030488">
    <property type="term" value="P:tRNA methylation"/>
    <property type="evidence" value="ECO:0007669"/>
    <property type="project" value="TreeGrafter"/>
</dbReference>
<feature type="transmembrane region" description="Helical" evidence="2">
    <location>
        <begin position="55"/>
        <end position="77"/>
    </location>
</feature>
<evidence type="ECO:0000313" key="5">
    <source>
        <dbReference type="Proteomes" id="UP000027318"/>
    </source>
</evidence>
<reference evidence="4 5" key="1">
    <citation type="journal article" date="2005" name="Int. J. Syst. Evol. Microbiol.">
        <title>Nitrincola lacisaponensis gen. nov., sp. nov., a novel alkaliphilic bacterium isolated from an alkaline, saline lake.</title>
        <authorList>
            <person name="Dimitriu P.A."/>
            <person name="Shukla S.K."/>
            <person name="Conradt J."/>
            <person name="Marquez M.C."/>
            <person name="Ventosa A."/>
            <person name="Maglia A."/>
            <person name="Peyton B.M."/>
            <person name="Pinkart H.C."/>
            <person name="Mormile M.R."/>
        </authorList>
    </citation>
    <scope>NUCLEOTIDE SEQUENCE [LARGE SCALE GENOMIC DNA]</scope>
    <source>
        <strain evidence="4 5">4CA</strain>
    </source>
</reference>
<dbReference type="AlphaFoldDB" id="A0A063XZG8"/>
<keyword evidence="5" id="KW-1185">Reference proteome</keyword>
<dbReference type="STRING" id="267850.ADINL_2597"/>
<feature type="transmembrane region" description="Helical" evidence="2">
    <location>
        <begin position="28"/>
        <end position="49"/>
    </location>
</feature>
<dbReference type="GO" id="GO:0002098">
    <property type="term" value="P:tRNA wobble uridine modification"/>
    <property type="evidence" value="ECO:0007669"/>
    <property type="project" value="TreeGrafter"/>
</dbReference>
<keyword evidence="2" id="KW-0812">Transmembrane</keyword>
<dbReference type="SUPFAM" id="SSF52540">
    <property type="entry name" value="P-loop containing nucleoside triphosphate hydrolases"/>
    <property type="match status" value="1"/>
</dbReference>
<dbReference type="GO" id="GO:0005829">
    <property type="term" value="C:cytosol"/>
    <property type="evidence" value="ECO:0007669"/>
    <property type="project" value="TreeGrafter"/>
</dbReference>
<accession>A0A063XZG8</accession>
<keyword evidence="2" id="KW-0472">Membrane</keyword>
<dbReference type="GO" id="GO:0005525">
    <property type="term" value="F:GTP binding"/>
    <property type="evidence" value="ECO:0007669"/>
    <property type="project" value="InterPro"/>
</dbReference>
<keyword evidence="2" id="KW-1133">Transmembrane helix</keyword>
<gene>
    <name evidence="4" type="ORF">ADINL_2597</name>
</gene>
<dbReference type="Pfam" id="PF01926">
    <property type="entry name" value="MMR_HSR1"/>
    <property type="match status" value="1"/>
</dbReference>
<evidence type="ECO:0000313" key="4">
    <source>
        <dbReference type="EMBL" id="KDE39468.1"/>
    </source>
</evidence>
<proteinExistence type="predicted"/>
<sequence>MPKKLMKRLIQQLLNNLRISKQLSANGLPLLLLLILFPVILLMGFGLLALYQMGYLLHFTLLLTGSSLVYVALLYSIRRSIQPQADKQTAPLVQASPDWSEFDLQVWHSLNQTLDSQLQPDDSWELLREHALALISATANQYRPGKAEGELAFTLPELLAMTEEVSRRYHRIVLEHLPFAEQIQLSQIKQIYRHRDKTAQIEKIWQVYRTYRLFTPTGVIAELRSQLTGHLFNEVKAELALRLKKAFLQEVVSVAIDLYSGRFQEATPPPPAVLASDTQPPLRICLVGQINAGKSTLVNLLTNAPQAEVDLLPATDETQAYALKIEGLPLMHLIDLPGLDGSSDRSALAVREATQSDLVIWLLKANQPARQIDLAFKIQLDDFYAAPDKRSRKRPPLLALLTQIDRLSAEPSKTAETWLQEALDYNQSLLQPDLLLPLSTAPDQPSAGIEQLLAQLDQLYPAARQAQLNRLRLDKTPGSMRKEATRLYRMGRSLLKRLKKTS</sequence>
<evidence type="ECO:0000256" key="1">
    <source>
        <dbReference type="ARBA" id="ARBA00022490"/>
    </source>
</evidence>
<dbReference type="PANTHER" id="PTHR42714:SF2">
    <property type="entry name" value="TRNA MODIFICATION GTPASE GTPBP3, MITOCHONDRIAL"/>
    <property type="match status" value="1"/>
</dbReference>
<dbReference type="Proteomes" id="UP000027318">
    <property type="component" value="Unassembled WGS sequence"/>
</dbReference>
<keyword evidence="1" id="KW-0963">Cytoplasm</keyword>
<dbReference type="PANTHER" id="PTHR42714">
    <property type="entry name" value="TRNA MODIFICATION GTPASE GTPBP3"/>
    <property type="match status" value="1"/>
</dbReference>
<dbReference type="EMBL" id="JMSZ01000032">
    <property type="protein sequence ID" value="KDE39468.1"/>
    <property type="molecule type" value="Genomic_DNA"/>
</dbReference>
<name>A0A063XZG8_9GAMM</name>
<dbReference type="InterPro" id="IPR006073">
    <property type="entry name" value="GTP-bd"/>
</dbReference>
<organism evidence="4 5">
    <name type="scientific">Nitrincola lacisaponensis</name>
    <dbReference type="NCBI Taxonomy" id="267850"/>
    <lineage>
        <taxon>Bacteria</taxon>
        <taxon>Pseudomonadati</taxon>
        <taxon>Pseudomonadota</taxon>
        <taxon>Gammaproteobacteria</taxon>
        <taxon>Oceanospirillales</taxon>
        <taxon>Oceanospirillaceae</taxon>
        <taxon>Nitrincola</taxon>
    </lineage>
</organism>
<feature type="domain" description="G" evidence="3">
    <location>
        <begin position="283"/>
        <end position="375"/>
    </location>
</feature>
<dbReference type="PATRIC" id="fig|267850.7.peg.2565"/>